<feature type="domain" description="HTH asnC-type" evidence="4">
    <location>
        <begin position="4"/>
        <end position="69"/>
    </location>
</feature>
<dbReference type="RefSeq" id="WP_048165270.1">
    <property type="nucleotide sequence ID" value="NZ_CP006019.1"/>
</dbReference>
<dbReference type="AlphaFoldDB" id="A0A075LUD4"/>
<organism evidence="5 6">
    <name type="scientific">Palaeococcus pacificus DY20341</name>
    <dbReference type="NCBI Taxonomy" id="1343739"/>
    <lineage>
        <taxon>Archaea</taxon>
        <taxon>Methanobacteriati</taxon>
        <taxon>Methanobacteriota</taxon>
        <taxon>Thermococci</taxon>
        <taxon>Thermococcales</taxon>
        <taxon>Thermococcaceae</taxon>
        <taxon>Palaeococcus</taxon>
    </lineage>
</organism>
<protein>
    <submittedName>
        <fullName evidence="5">Transcriptional regulator</fullName>
    </submittedName>
</protein>
<keyword evidence="6" id="KW-1185">Reference proteome</keyword>
<dbReference type="GO" id="GO:0043565">
    <property type="term" value="F:sequence-specific DNA binding"/>
    <property type="evidence" value="ECO:0007669"/>
    <property type="project" value="InterPro"/>
</dbReference>
<dbReference type="InterPro" id="IPR050684">
    <property type="entry name" value="HTH-Siroheme_Decarb"/>
</dbReference>
<dbReference type="PANTHER" id="PTHR43413:SF7">
    <property type="entry name" value="HTH-TYPE TRANSCRIPTIONAL REGULATOR PTR2"/>
    <property type="match status" value="1"/>
</dbReference>
<dbReference type="Gene3D" id="1.10.10.10">
    <property type="entry name" value="Winged helix-like DNA-binding domain superfamily/Winged helix DNA-binding domain"/>
    <property type="match status" value="1"/>
</dbReference>
<dbReference type="Proteomes" id="UP000027981">
    <property type="component" value="Chromosome"/>
</dbReference>
<dbReference type="InterPro" id="IPR036390">
    <property type="entry name" value="WH_DNA-bd_sf"/>
</dbReference>
<evidence type="ECO:0000313" key="6">
    <source>
        <dbReference type="Proteomes" id="UP000027981"/>
    </source>
</evidence>
<dbReference type="Pfam" id="PF22482">
    <property type="entry name" value="AsnC_trans_reg_3"/>
    <property type="match status" value="1"/>
</dbReference>
<dbReference type="SMART" id="SM00344">
    <property type="entry name" value="HTH_ASNC"/>
    <property type="match status" value="1"/>
</dbReference>
<proteinExistence type="predicted"/>
<dbReference type="SUPFAM" id="SSF46785">
    <property type="entry name" value="Winged helix' DNA-binding domain"/>
    <property type="match status" value="1"/>
</dbReference>
<sequence length="160" mass="18349">MLKLDDLDRAIIKLLKSDARLTISEISSKLGKPESTIHFRIKKLQEKGIIEKYSIILGDEIKPKHTAFLVLRVEKPVIEDFLERYLEYITKTLSMLPNVLAVAKSKEDYIIALVGEETQEKLERFIEDNIKTIPTLKEVIVLPVREFKKGADLIGFLAEI</sequence>
<accession>A0A075LUD4</accession>
<dbReference type="InterPro" id="IPR011991">
    <property type="entry name" value="ArsR-like_HTH"/>
</dbReference>
<dbReference type="CDD" id="cd00090">
    <property type="entry name" value="HTH_ARSR"/>
    <property type="match status" value="1"/>
</dbReference>
<dbReference type="InterPro" id="IPR019888">
    <property type="entry name" value="Tscrpt_reg_AsnC-like"/>
</dbReference>
<evidence type="ECO:0000256" key="3">
    <source>
        <dbReference type="ARBA" id="ARBA00023163"/>
    </source>
</evidence>
<keyword evidence="3" id="KW-0804">Transcription</keyword>
<dbReference type="GeneID" id="24842467"/>
<dbReference type="EMBL" id="CP006019">
    <property type="protein sequence ID" value="AIF69746.1"/>
    <property type="molecule type" value="Genomic_DNA"/>
</dbReference>
<dbReference type="STRING" id="1343739.PAP_06755"/>
<dbReference type="eggNOG" id="arCOG01585">
    <property type="taxonomic scope" value="Archaea"/>
</dbReference>
<dbReference type="InterPro" id="IPR000485">
    <property type="entry name" value="AsnC-type_HTH_dom"/>
</dbReference>
<keyword evidence="1" id="KW-0805">Transcription regulation</keyword>
<dbReference type="HOGENOM" id="CLU_091233_5_4_2"/>
<gene>
    <name evidence="5" type="ORF">PAP_06755</name>
</gene>
<evidence type="ECO:0000259" key="4">
    <source>
        <dbReference type="PROSITE" id="PS50956"/>
    </source>
</evidence>
<reference evidence="6" key="1">
    <citation type="submission" date="2013-06" db="EMBL/GenBank/DDBJ databases">
        <title>Complete Genome Sequence of Hyperthermophilic Palaeococcus pacificus DY20341T, Isolated from a Deep-Sea Hydrothermal Sediments.</title>
        <authorList>
            <person name="Zeng X."/>
            <person name="Shao Z."/>
        </authorList>
    </citation>
    <scope>NUCLEOTIDE SEQUENCE [LARGE SCALE GENOMIC DNA]</scope>
    <source>
        <strain evidence="6">DY20341</strain>
    </source>
</reference>
<dbReference type="PANTHER" id="PTHR43413">
    <property type="entry name" value="TRANSCRIPTIONAL REGULATOR, ASNC FAMILY"/>
    <property type="match status" value="1"/>
</dbReference>
<evidence type="ECO:0000256" key="1">
    <source>
        <dbReference type="ARBA" id="ARBA00023015"/>
    </source>
</evidence>
<dbReference type="Gene3D" id="3.30.70.920">
    <property type="match status" value="1"/>
</dbReference>
<evidence type="ECO:0000256" key="2">
    <source>
        <dbReference type="ARBA" id="ARBA00023125"/>
    </source>
</evidence>
<reference evidence="5 6" key="2">
    <citation type="journal article" date="2015" name="Genome Announc.">
        <title>Complete Genome Sequence of Hyperthermophilic Piezophilic Archaeon Palaeococcus pacificus DY20341T, Isolated from Deep-Sea Hydrothermal Sediments.</title>
        <authorList>
            <person name="Zeng X."/>
            <person name="Jebbar M."/>
            <person name="Shao Z."/>
        </authorList>
    </citation>
    <scope>NUCLEOTIDE SEQUENCE [LARGE SCALE GENOMIC DNA]</scope>
    <source>
        <strain evidence="5 6">DY20341</strain>
    </source>
</reference>
<dbReference type="PROSITE" id="PS50956">
    <property type="entry name" value="HTH_ASNC_2"/>
    <property type="match status" value="1"/>
</dbReference>
<evidence type="ECO:0000313" key="5">
    <source>
        <dbReference type="EMBL" id="AIF69746.1"/>
    </source>
</evidence>
<dbReference type="Pfam" id="PF13412">
    <property type="entry name" value="HTH_24"/>
    <property type="match status" value="1"/>
</dbReference>
<dbReference type="KEGG" id="ppac:PAP_06755"/>
<name>A0A075LUD4_9EURY</name>
<dbReference type="InterPro" id="IPR036388">
    <property type="entry name" value="WH-like_DNA-bd_sf"/>
</dbReference>
<dbReference type="InterPro" id="IPR054609">
    <property type="entry name" value="PF0864-like_C"/>
</dbReference>
<keyword evidence="2" id="KW-0238">DNA-binding</keyword>
<dbReference type="PRINTS" id="PR00033">
    <property type="entry name" value="HTHASNC"/>
</dbReference>
<dbReference type="OrthoDB" id="6762at2157"/>